<feature type="compositionally biased region" description="Basic and acidic residues" evidence="1">
    <location>
        <begin position="109"/>
        <end position="120"/>
    </location>
</feature>
<feature type="compositionally biased region" description="Low complexity" evidence="1">
    <location>
        <begin position="13"/>
        <end position="25"/>
    </location>
</feature>
<dbReference type="EMBL" id="KQ993255">
    <property type="protein sequence ID" value="KZV49177.1"/>
    <property type="molecule type" value="Genomic_DNA"/>
</dbReference>
<accession>A0A2Z7CTA5</accession>
<keyword evidence="3" id="KW-1185">Reference proteome</keyword>
<dbReference type="Proteomes" id="UP000250235">
    <property type="component" value="Unassembled WGS sequence"/>
</dbReference>
<proteinExistence type="predicted"/>
<evidence type="ECO:0000256" key="1">
    <source>
        <dbReference type="SAM" id="MobiDB-lite"/>
    </source>
</evidence>
<organism evidence="2 3">
    <name type="scientific">Dorcoceras hygrometricum</name>
    <dbReference type="NCBI Taxonomy" id="472368"/>
    <lineage>
        <taxon>Eukaryota</taxon>
        <taxon>Viridiplantae</taxon>
        <taxon>Streptophyta</taxon>
        <taxon>Embryophyta</taxon>
        <taxon>Tracheophyta</taxon>
        <taxon>Spermatophyta</taxon>
        <taxon>Magnoliopsida</taxon>
        <taxon>eudicotyledons</taxon>
        <taxon>Gunneridae</taxon>
        <taxon>Pentapetalae</taxon>
        <taxon>asterids</taxon>
        <taxon>lamiids</taxon>
        <taxon>Lamiales</taxon>
        <taxon>Gesneriaceae</taxon>
        <taxon>Didymocarpoideae</taxon>
        <taxon>Trichosporeae</taxon>
        <taxon>Loxocarpinae</taxon>
        <taxon>Dorcoceras</taxon>
    </lineage>
</organism>
<protein>
    <submittedName>
        <fullName evidence="2">Uncharacterized protein</fullName>
    </submittedName>
</protein>
<feature type="region of interest" description="Disordered" evidence="1">
    <location>
        <begin position="58"/>
        <end position="126"/>
    </location>
</feature>
<reference evidence="2 3" key="1">
    <citation type="journal article" date="2015" name="Proc. Natl. Acad. Sci. U.S.A.">
        <title>The resurrection genome of Boea hygrometrica: A blueprint for survival of dehydration.</title>
        <authorList>
            <person name="Xiao L."/>
            <person name="Yang G."/>
            <person name="Zhang L."/>
            <person name="Yang X."/>
            <person name="Zhao S."/>
            <person name="Ji Z."/>
            <person name="Zhou Q."/>
            <person name="Hu M."/>
            <person name="Wang Y."/>
            <person name="Chen M."/>
            <person name="Xu Y."/>
            <person name="Jin H."/>
            <person name="Xiao X."/>
            <person name="Hu G."/>
            <person name="Bao F."/>
            <person name="Hu Y."/>
            <person name="Wan P."/>
            <person name="Li L."/>
            <person name="Deng X."/>
            <person name="Kuang T."/>
            <person name="Xiang C."/>
            <person name="Zhu J.K."/>
            <person name="Oliver M.J."/>
            <person name="He Y."/>
        </authorList>
    </citation>
    <scope>NUCLEOTIDE SEQUENCE [LARGE SCALE GENOMIC DNA]</scope>
    <source>
        <strain evidence="3">cv. XS01</strain>
    </source>
</reference>
<gene>
    <name evidence="2" type="ORF">F511_04446</name>
</gene>
<feature type="region of interest" description="Disordered" evidence="1">
    <location>
        <begin position="13"/>
        <end position="43"/>
    </location>
</feature>
<evidence type="ECO:0000313" key="3">
    <source>
        <dbReference type="Proteomes" id="UP000250235"/>
    </source>
</evidence>
<sequence>MAAAVANIACSAWPHAAASSAAPSSKLRPRVAHPVAPPRNDLRKSGCLQSAIAWLEGPRPESRHLHQPALEGLTNSARTENSRHGDRNKSDHVIGGTRRRHGAAQGGGRRREVEGEEGRPSVKYGC</sequence>
<name>A0A2Z7CTA5_9LAMI</name>
<feature type="compositionally biased region" description="Basic and acidic residues" evidence="1">
    <location>
        <begin position="80"/>
        <end position="92"/>
    </location>
</feature>
<evidence type="ECO:0000313" key="2">
    <source>
        <dbReference type="EMBL" id="KZV49177.1"/>
    </source>
</evidence>
<dbReference type="AlphaFoldDB" id="A0A2Z7CTA5"/>